<dbReference type="CDD" id="cd06261">
    <property type="entry name" value="TM_PBP2"/>
    <property type="match status" value="1"/>
</dbReference>
<keyword evidence="4 7" id="KW-0812">Transmembrane</keyword>
<evidence type="ECO:0000256" key="5">
    <source>
        <dbReference type="ARBA" id="ARBA00022989"/>
    </source>
</evidence>
<feature type="transmembrane region" description="Helical" evidence="7">
    <location>
        <begin position="222"/>
        <end position="246"/>
    </location>
</feature>
<organism evidence="9 10">
    <name type="scientific">Thalassorhabdomicrobium marinisediminis</name>
    <dbReference type="NCBI Taxonomy" id="2170577"/>
    <lineage>
        <taxon>Bacteria</taxon>
        <taxon>Pseudomonadati</taxon>
        <taxon>Pseudomonadota</taxon>
        <taxon>Alphaproteobacteria</taxon>
        <taxon>Rhodobacterales</taxon>
        <taxon>Paracoccaceae</taxon>
        <taxon>Thalassorhabdomicrobium</taxon>
    </lineage>
</organism>
<evidence type="ECO:0000256" key="7">
    <source>
        <dbReference type="RuleBase" id="RU363032"/>
    </source>
</evidence>
<dbReference type="OrthoDB" id="9786495at2"/>
<evidence type="ECO:0000256" key="4">
    <source>
        <dbReference type="ARBA" id="ARBA00022692"/>
    </source>
</evidence>
<accession>A0A2T7FWR7</accession>
<gene>
    <name evidence="9" type="ORF">DC363_08765</name>
</gene>
<proteinExistence type="inferred from homology"/>
<evidence type="ECO:0000256" key="2">
    <source>
        <dbReference type="ARBA" id="ARBA00022448"/>
    </source>
</evidence>
<dbReference type="InterPro" id="IPR035906">
    <property type="entry name" value="MetI-like_sf"/>
</dbReference>
<feature type="transmembrane region" description="Helical" evidence="7">
    <location>
        <begin position="175"/>
        <end position="202"/>
    </location>
</feature>
<dbReference type="RefSeq" id="WP_108640776.1">
    <property type="nucleotide sequence ID" value="NZ_QCYG01000005.1"/>
</dbReference>
<name>A0A2T7FWR7_9RHOB</name>
<dbReference type="InterPro" id="IPR000515">
    <property type="entry name" value="MetI-like"/>
</dbReference>
<dbReference type="Pfam" id="PF00528">
    <property type="entry name" value="BPD_transp_1"/>
    <property type="match status" value="1"/>
</dbReference>
<evidence type="ECO:0000313" key="9">
    <source>
        <dbReference type="EMBL" id="PVA06615.1"/>
    </source>
</evidence>
<dbReference type="PANTHER" id="PTHR30151">
    <property type="entry name" value="ALKANE SULFONATE ABC TRANSPORTER-RELATED, MEMBRANE SUBUNIT"/>
    <property type="match status" value="1"/>
</dbReference>
<keyword evidence="6 7" id="KW-0472">Membrane</keyword>
<evidence type="ECO:0000256" key="1">
    <source>
        <dbReference type="ARBA" id="ARBA00004651"/>
    </source>
</evidence>
<evidence type="ECO:0000313" key="10">
    <source>
        <dbReference type="Proteomes" id="UP000244817"/>
    </source>
</evidence>
<keyword evidence="5 7" id="KW-1133">Transmembrane helix</keyword>
<comment type="subcellular location">
    <subcellularLocation>
        <location evidence="1 7">Cell membrane</location>
        <topology evidence="1 7">Multi-pass membrane protein</topology>
    </subcellularLocation>
</comment>
<comment type="caution">
    <text evidence="9">The sequence shown here is derived from an EMBL/GenBank/DDBJ whole genome shotgun (WGS) entry which is preliminary data.</text>
</comment>
<feature type="transmembrane region" description="Helical" evidence="7">
    <location>
        <begin position="15"/>
        <end position="35"/>
    </location>
</feature>
<dbReference type="SUPFAM" id="SSF161098">
    <property type="entry name" value="MetI-like"/>
    <property type="match status" value="1"/>
</dbReference>
<dbReference type="GO" id="GO:0005886">
    <property type="term" value="C:plasma membrane"/>
    <property type="evidence" value="ECO:0007669"/>
    <property type="project" value="UniProtKB-SubCell"/>
</dbReference>
<feature type="transmembrane region" description="Helical" evidence="7">
    <location>
        <begin position="97"/>
        <end position="123"/>
    </location>
</feature>
<evidence type="ECO:0000259" key="8">
    <source>
        <dbReference type="PROSITE" id="PS50928"/>
    </source>
</evidence>
<keyword evidence="10" id="KW-1185">Reference proteome</keyword>
<feature type="transmembrane region" description="Helical" evidence="7">
    <location>
        <begin position="63"/>
        <end position="90"/>
    </location>
</feature>
<feature type="domain" description="ABC transmembrane type-1" evidence="8">
    <location>
        <begin position="59"/>
        <end position="247"/>
    </location>
</feature>
<dbReference type="PROSITE" id="PS50928">
    <property type="entry name" value="ABC_TM1"/>
    <property type="match status" value="1"/>
</dbReference>
<keyword evidence="2 7" id="KW-0813">Transport</keyword>
<feature type="transmembrane region" description="Helical" evidence="7">
    <location>
        <begin position="129"/>
        <end position="145"/>
    </location>
</feature>
<protein>
    <submittedName>
        <fullName evidence="9">ABC transporter permease</fullName>
    </submittedName>
</protein>
<dbReference type="GO" id="GO:0055085">
    <property type="term" value="P:transmembrane transport"/>
    <property type="evidence" value="ECO:0007669"/>
    <property type="project" value="InterPro"/>
</dbReference>
<evidence type="ECO:0000256" key="3">
    <source>
        <dbReference type="ARBA" id="ARBA00022475"/>
    </source>
</evidence>
<dbReference type="Gene3D" id="1.10.3720.10">
    <property type="entry name" value="MetI-like"/>
    <property type="match status" value="1"/>
</dbReference>
<reference evidence="9 10" key="1">
    <citation type="submission" date="2018-04" db="EMBL/GenBank/DDBJ databases">
        <title>Pelagivirga bohaiensis gen. nov., sp. nov., a bacterium isolated from the Bohai Sea.</title>
        <authorList>
            <person name="Ji X."/>
        </authorList>
    </citation>
    <scope>NUCLEOTIDE SEQUENCE [LARGE SCALE GENOMIC DNA]</scope>
    <source>
        <strain evidence="9 10">BH-SD16</strain>
    </source>
</reference>
<evidence type="ECO:0000256" key="6">
    <source>
        <dbReference type="ARBA" id="ARBA00023136"/>
    </source>
</evidence>
<dbReference type="Proteomes" id="UP000244817">
    <property type="component" value="Unassembled WGS sequence"/>
</dbReference>
<sequence length="260" mass="28329">MNNTHSLAGRLRQTWPALALFGAVMLLWEFSVDWFDVPSFLLPPPSVIFLEMAENWQMLLKNLWATMLAAILGFALGTAVAIALAILFLYSRTAERALFPWAITIKTIPVLAIAPLLTIWLGYGIAPKVAIAALICFFPTLVNAVKGFRTIDSQTVEFFRIAGASKAQLFRHARLYAALPYIFAAAKISASMSVIGAIVAEFTGANSGIGTLIVTAGYQMDATMLFAAIVASSIATIALFYVVVLIERFSLYWPEARIDA</sequence>
<dbReference type="EMBL" id="QCYG01000005">
    <property type="protein sequence ID" value="PVA06615.1"/>
    <property type="molecule type" value="Genomic_DNA"/>
</dbReference>
<dbReference type="PANTHER" id="PTHR30151:SF20">
    <property type="entry name" value="ABC TRANSPORTER PERMEASE PROTEIN HI_0355-RELATED"/>
    <property type="match status" value="1"/>
</dbReference>
<comment type="similarity">
    <text evidence="7">Belongs to the binding-protein-dependent transport system permease family.</text>
</comment>
<keyword evidence="3" id="KW-1003">Cell membrane</keyword>
<dbReference type="AlphaFoldDB" id="A0A2T7FWR7"/>